<evidence type="ECO:0000256" key="2">
    <source>
        <dbReference type="SAM" id="Phobius"/>
    </source>
</evidence>
<dbReference type="InterPro" id="IPR029071">
    <property type="entry name" value="Ubiquitin-like_domsf"/>
</dbReference>
<keyword evidence="2" id="KW-0472">Membrane</keyword>
<feature type="region of interest" description="Disordered" evidence="1">
    <location>
        <begin position="857"/>
        <end position="895"/>
    </location>
</feature>
<comment type="caution">
    <text evidence="3">The sequence shown here is derived from an EMBL/GenBank/DDBJ whole genome shotgun (WGS) entry which is preliminary data.</text>
</comment>
<evidence type="ECO:0008006" key="5">
    <source>
        <dbReference type="Google" id="ProtNLM"/>
    </source>
</evidence>
<feature type="compositionally biased region" description="Basic and acidic residues" evidence="1">
    <location>
        <begin position="1034"/>
        <end position="1065"/>
    </location>
</feature>
<dbReference type="InterPro" id="IPR036397">
    <property type="entry name" value="RNaseH_sf"/>
</dbReference>
<organism evidence="3 4">
    <name type="scientific">Favolaschia claudopus</name>
    <dbReference type="NCBI Taxonomy" id="2862362"/>
    <lineage>
        <taxon>Eukaryota</taxon>
        <taxon>Fungi</taxon>
        <taxon>Dikarya</taxon>
        <taxon>Basidiomycota</taxon>
        <taxon>Agaricomycotina</taxon>
        <taxon>Agaricomycetes</taxon>
        <taxon>Agaricomycetidae</taxon>
        <taxon>Agaricales</taxon>
        <taxon>Marasmiineae</taxon>
        <taxon>Mycenaceae</taxon>
        <taxon>Favolaschia</taxon>
    </lineage>
</organism>
<sequence length="1204" mass="134680">LQRDLNHHVPAFRDLARITLTDWTCSINHCCNPLDDPMDRTFPRQKANLPWAWILAQQVLEQTGLRIRWTDQSHILRGDVAIEHLIRSSSDPPEGLPRVANNLSRAGLNFLRQFGAWQTDSVQNVWRFSVSPDITPKLPLFSAASRDWPAFRGWLTSMSITSVIMGDWSLALPRENRRAFAEQVLKAMIDASTVPVDPLLNASSRTLMASDGSCTPGMPKLHERRSTTFSTVGNRHAAVFSIGGRNTGILQAEVYGLVAATLQASRNTSNSIPIYTDHLNSSRLISDAFSNPPSTHAWATKPARSLYRWLLEMLTAINPPSRPTIIYTQAHTTSESLEARANAVADALASQSHSKPIKPASVPDPTFHMDEYTFFTKEDGYIESNISSYLSHFRARASAEGQTTLPFRSLYDQHAPPDHPYTRAPSAYSAVIQLYARSQQLPTAFSQFRRSFNTLPWCRTGCKQLETPHHIFVECPSFETIRINHKSAIVGHTRTLLDSSEGILDDSSKRGLITLAENLLHDHEVWPTGQSQYFLGMIPSVNSTLPDFTTGTPHRTVARTRVMTRLANTWHTEVIRVASRIWGELQRRCNHQRTILMRKEKEKLGEIWKSLPTHVQRMPTSDALPPSLLARSHIQKAHNGHNGRETRGVYKKTSVKAVGFSWRSILGFFFGSLLLFLVPLLTSFPFLSGKSTAVDSLPIFSLRLCLLDPDMLFNLTSSSIKCIQSWPGTSASQNFNKTAFFSRFITIFVNVPGTGTLALTVIPTTTVSDIREAICHRGHAPCHNQGPMYLMGRWQPLGESESMAALGVRNSHHFLLPPRVLGGADEVGVNERGWEQCALNPDGSSKDTSQIKFFFDKDDEEPLNPPPPQGTQPQHGSEPGFIAPGPSGPRQFRARHEPPSYLSLFRQYYEEAIKGDKFFKCFHGESPRKVLKITVAMRSSLNSENRFSNKSMSDSISSNIFPSSLTGHLKGVAPNMFCFYEILKDRKTPATAEEADIASGKKQFAKCEDLLAYLDKISSATALNQCYIRAGKKKEEGERRLRMSGDCQPTREEHKEGRQQGRREPAGWWEPIRNKTKAELGRARARPDEGGHVIGPDEGPGESKEAGRAGQGGTKYEEACPKFRPRDEQGSRSRLAKSSRSRSRTSSDKDMRGVRTQDQDLLSEGKSGRGKDERKEMNKGGPDNDTADNVNYQTKEYKRETLHI</sequence>
<feature type="compositionally biased region" description="Basic residues" evidence="1">
    <location>
        <begin position="1134"/>
        <end position="1143"/>
    </location>
</feature>
<proteinExistence type="predicted"/>
<feature type="compositionally biased region" description="Basic and acidic residues" evidence="1">
    <location>
        <begin position="1115"/>
        <end position="1131"/>
    </location>
</feature>
<dbReference type="Proteomes" id="UP001362999">
    <property type="component" value="Unassembled WGS sequence"/>
</dbReference>
<dbReference type="Gene3D" id="3.30.420.10">
    <property type="entry name" value="Ribonuclease H-like superfamily/Ribonuclease H"/>
    <property type="match status" value="1"/>
</dbReference>
<keyword evidence="2" id="KW-1133">Transmembrane helix</keyword>
<reference evidence="3 4" key="1">
    <citation type="journal article" date="2024" name="J Genomics">
        <title>Draft genome sequencing and assembly of Favolaschia claudopus CIRM-BRFM 2984 isolated from oak limbs.</title>
        <authorList>
            <person name="Navarro D."/>
            <person name="Drula E."/>
            <person name="Chaduli D."/>
            <person name="Cazenave R."/>
            <person name="Ahrendt S."/>
            <person name="Wang J."/>
            <person name="Lipzen A."/>
            <person name="Daum C."/>
            <person name="Barry K."/>
            <person name="Grigoriev I.V."/>
            <person name="Favel A."/>
            <person name="Rosso M.N."/>
            <person name="Martin F."/>
        </authorList>
    </citation>
    <scope>NUCLEOTIDE SEQUENCE [LARGE SCALE GENOMIC DNA]</scope>
    <source>
        <strain evidence="3 4">CIRM-BRFM 2984</strain>
    </source>
</reference>
<dbReference type="SUPFAM" id="SSF54236">
    <property type="entry name" value="Ubiquitin-like"/>
    <property type="match status" value="1"/>
</dbReference>
<feature type="compositionally biased region" description="Basic and acidic residues" evidence="1">
    <location>
        <begin position="1072"/>
        <end position="1091"/>
    </location>
</feature>
<dbReference type="InterPro" id="IPR012337">
    <property type="entry name" value="RNaseH-like_sf"/>
</dbReference>
<keyword evidence="4" id="KW-1185">Reference proteome</keyword>
<protein>
    <recommendedName>
        <fullName evidence="5">RNase H type-1 domain-containing protein</fullName>
    </recommendedName>
</protein>
<feature type="compositionally biased region" description="Basic and acidic residues" evidence="1">
    <location>
        <begin position="1166"/>
        <end position="1178"/>
    </location>
</feature>
<feature type="compositionally biased region" description="Basic and acidic residues" evidence="1">
    <location>
        <begin position="1195"/>
        <end position="1204"/>
    </location>
</feature>
<feature type="compositionally biased region" description="Basic and acidic residues" evidence="1">
    <location>
        <begin position="1145"/>
        <end position="1158"/>
    </location>
</feature>
<gene>
    <name evidence="3" type="ORF">R3P38DRAFT_3422546</name>
</gene>
<feature type="transmembrane region" description="Helical" evidence="2">
    <location>
        <begin position="660"/>
        <end position="681"/>
    </location>
</feature>
<name>A0AAW0D7H3_9AGAR</name>
<dbReference type="EMBL" id="JAWWNJ010000010">
    <property type="protein sequence ID" value="KAK7046814.1"/>
    <property type="molecule type" value="Genomic_DNA"/>
</dbReference>
<feature type="region of interest" description="Disordered" evidence="1">
    <location>
        <begin position="1034"/>
        <end position="1204"/>
    </location>
</feature>
<dbReference type="GO" id="GO:0003676">
    <property type="term" value="F:nucleic acid binding"/>
    <property type="evidence" value="ECO:0007669"/>
    <property type="project" value="InterPro"/>
</dbReference>
<accession>A0AAW0D7H3</accession>
<evidence type="ECO:0000256" key="1">
    <source>
        <dbReference type="SAM" id="MobiDB-lite"/>
    </source>
</evidence>
<feature type="non-terminal residue" evidence="3">
    <location>
        <position position="1"/>
    </location>
</feature>
<evidence type="ECO:0000313" key="3">
    <source>
        <dbReference type="EMBL" id="KAK7046814.1"/>
    </source>
</evidence>
<evidence type="ECO:0000313" key="4">
    <source>
        <dbReference type="Proteomes" id="UP001362999"/>
    </source>
</evidence>
<dbReference type="AlphaFoldDB" id="A0AAW0D7H3"/>
<keyword evidence="2" id="KW-0812">Transmembrane</keyword>
<dbReference type="SUPFAM" id="SSF53098">
    <property type="entry name" value="Ribonuclease H-like"/>
    <property type="match status" value="1"/>
</dbReference>